<dbReference type="PANTHER" id="PTHR11487:SF0">
    <property type="entry name" value="S-ACYL FATTY ACID SYNTHASE THIOESTERASE, MEDIUM CHAIN"/>
    <property type="match status" value="1"/>
</dbReference>
<dbReference type="Proteomes" id="UP000654123">
    <property type="component" value="Unassembled WGS sequence"/>
</dbReference>
<dbReference type="EMBL" id="BMSV01000002">
    <property type="protein sequence ID" value="GGP97713.1"/>
    <property type="molecule type" value="Genomic_DNA"/>
</dbReference>
<organism evidence="4 5">
    <name type="scientific">Streptomyces roseolilacinus</name>
    <dbReference type="NCBI Taxonomy" id="66904"/>
    <lineage>
        <taxon>Bacteria</taxon>
        <taxon>Bacillati</taxon>
        <taxon>Actinomycetota</taxon>
        <taxon>Actinomycetes</taxon>
        <taxon>Kitasatosporales</taxon>
        <taxon>Streptomycetaceae</taxon>
        <taxon>Streptomyces</taxon>
    </lineage>
</organism>
<dbReference type="RefSeq" id="WP_189531083.1">
    <property type="nucleotide sequence ID" value="NZ_BMSV01000002.1"/>
</dbReference>
<keyword evidence="5" id="KW-1185">Reference proteome</keyword>
<dbReference type="InterPro" id="IPR001031">
    <property type="entry name" value="Thioesterase"/>
</dbReference>
<sequence length="191" mass="19735">MISGALTPLAARPGPPAIPFGHSTGALLAYELRRALVAAAAPPAALVLSAMSPAHPVDRPARRALAEDPDTSPAHVRDLGAGPPEILSTPALRALVLRTMRAGLGLLGSFPDPSTGLLPARIPVPVPSGRSGRLRPPHTAAAWKPFAEGREGICVLPDGHFSPRQDETVARLAASLAQTAASRARPLTQRP</sequence>
<dbReference type="AlphaFoldDB" id="A0A918AXM1"/>
<evidence type="ECO:0000256" key="2">
    <source>
        <dbReference type="SAM" id="MobiDB-lite"/>
    </source>
</evidence>
<feature type="domain" description="Thioesterase" evidence="3">
    <location>
        <begin position="20"/>
        <end position="169"/>
    </location>
</feature>
<dbReference type="InterPro" id="IPR012223">
    <property type="entry name" value="TEII"/>
</dbReference>
<gene>
    <name evidence="4" type="ORF">GCM10010249_15290</name>
</gene>
<reference evidence="4" key="2">
    <citation type="submission" date="2020-09" db="EMBL/GenBank/DDBJ databases">
        <authorList>
            <person name="Sun Q."/>
            <person name="Ohkuma M."/>
        </authorList>
    </citation>
    <scope>NUCLEOTIDE SEQUENCE</scope>
    <source>
        <strain evidence="4">JCM 4335</strain>
    </source>
</reference>
<reference evidence="4" key="1">
    <citation type="journal article" date="2014" name="Int. J. Syst. Evol. Microbiol.">
        <title>Complete genome sequence of Corynebacterium casei LMG S-19264T (=DSM 44701T), isolated from a smear-ripened cheese.</title>
        <authorList>
            <consortium name="US DOE Joint Genome Institute (JGI-PGF)"/>
            <person name="Walter F."/>
            <person name="Albersmeier A."/>
            <person name="Kalinowski J."/>
            <person name="Ruckert C."/>
        </authorList>
    </citation>
    <scope>NUCLEOTIDE SEQUENCE</scope>
    <source>
        <strain evidence="4">JCM 4335</strain>
    </source>
</reference>
<proteinExistence type="inferred from homology"/>
<evidence type="ECO:0000256" key="1">
    <source>
        <dbReference type="ARBA" id="ARBA00007169"/>
    </source>
</evidence>
<evidence type="ECO:0000313" key="4">
    <source>
        <dbReference type="EMBL" id="GGP97713.1"/>
    </source>
</evidence>
<accession>A0A918AXM1</accession>
<dbReference type="InterPro" id="IPR029058">
    <property type="entry name" value="AB_hydrolase_fold"/>
</dbReference>
<dbReference type="Gene3D" id="3.40.50.1820">
    <property type="entry name" value="alpha/beta hydrolase"/>
    <property type="match status" value="1"/>
</dbReference>
<evidence type="ECO:0000259" key="3">
    <source>
        <dbReference type="Pfam" id="PF00975"/>
    </source>
</evidence>
<dbReference type="SUPFAM" id="SSF53474">
    <property type="entry name" value="alpha/beta-Hydrolases"/>
    <property type="match status" value="1"/>
</dbReference>
<dbReference type="PANTHER" id="PTHR11487">
    <property type="entry name" value="THIOESTERASE"/>
    <property type="match status" value="1"/>
</dbReference>
<comment type="similarity">
    <text evidence="1">Belongs to the thioesterase family.</text>
</comment>
<evidence type="ECO:0000313" key="5">
    <source>
        <dbReference type="Proteomes" id="UP000654123"/>
    </source>
</evidence>
<comment type="caution">
    <text evidence="4">The sequence shown here is derived from an EMBL/GenBank/DDBJ whole genome shotgun (WGS) entry which is preliminary data.</text>
</comment>
<dbReference type="Pfam" id="PF00975">
    <property type="entry name" value="Thioesterase"/>
    <property type="match status" value="1"/>
</dbReference>
<protein>
    <recommendedName>
        <fullName evidence="3">Thioesterase domain-containing protein</fullName>
    </recommendedName>
</protein>
<feature type="region of interest" description="Disordered" evidence="2">
    <location>
        <begin position="63"/>
        <end position="83"/>
    </location>
</feature>
<name>A0A918AXM1_9ACTN</name>
<dbReference type="GO" id="GO:0008610">
    <property type="term" value="P:lipid biosynthetic process"/>
    <property type="evidence" value="ECO:0007669"/>
    <property type="project" value="TreeGrafter"/>
</dbReference>